<reference evidence="3" key="1">
    <citation type="journal article" date="2002" name="Science">
        <title>The draft genome of Ciona intestinalis: insights into chordate and vertebrate origins.</title>
        <authorList>
            <person name="Dehal P."/>
            <person name="Satou Y."/>
            <person name="Campbell R.K."/>
            <person name="Chapman J."/>
            <person name="Degnan B."/>
            <person name="De Tomaso A."/>
            <person name="Davidson B."/>
            <person name="Di Gregorio A."/>
            <person name="Gelpke M."/>
            <person name="Goodstein D.M."/>
            <person name="Harafuji N."/>
            <person name="Hastings K.E."/>
            <person name="Ho I."/>
            <person name="Hotta K."/>
            <person name="Huang W."/>
            <person name="Kawashima T."/>
            <person name="Lemaire P."/>
            <person name="Martinez D."/>
            <person name="Meinertzhagen I.A."/>
            <person name="Necula S."/>
            <person name="Nonaka M."/>
            <person name="Putnam N."/>
            <person name="Rash S."/>
            <person name="Saiga H."/>
            <person name="Satake M."/>
            <person name="Terry A."/>
            <person name="Yamada L."/>
            <person name="Wang H.G."/>
            <person name="Awazu S."/>
            <person name="Azumi K."/>
            <person name="Boore J."/>
            <person name="Branno M."/>
            <person name="Chin-Bow S."/>
            <person name="DeSantis R."/>
            <person name="Doyle S."/>
            <person name="Francino P."/>
            <person name="Keys D.N."/>
            <person name="Haga S."/>
            <person name="Hayashi H."/>
            <person name="Hino K."/>
            <person name="Imai K.S."/>
            <person name="Inaba K."/>
            <person name="Kano S."/>
            <person name="Kobayashi K."/>
            <person name="Kobayashi M."/>
            <person name="Lee B.I."/>
            <person name="Makabe K.W."/>
            <person name="Manohar C."/>
            <person name="Matassi G."/>
            <person name="Medina M."/>
            <person name="Mochizuki Y."/>
            <person name="Mount S."/>
            <person name="Morishita T."/>
            <person name="Miura S."/>
            <person name="Nakayama A."/>
            <person name="Nishizaka S."/>
            <person name="Nomoto H."/>
            <person name="Ohta F."/>
            <person name="Oishi K."/>
            <person name="Rigoutsos I."/>
            <person name="Sano M."/>
            <person name="Sasaki A."/>
            <person name="Sasakura Y."/>
            <person name="Shoguchi E."/>
            <person name="Shin-i T."/>
            <person name="Spagnuolo A."/>
            <person name="Stainier D."/>
            <person name="Suzuki M.M."/>
            <person name="Tassy O."/>
            <person name="Takatori N."/>
            <person name="Tokuoka M."/>
            <person name="Yagi K."/>
            <person name="Yoshizaki F."/>
            <person name="Wada S."/>
            <person name="Zhang C."/>
            <person name="Hyatt P.D."/>
            <person name="Larimer F."/>
            <person name="Detter C."/>
            <person name="Doggett N."/>
            <person name="Glavina T."/>
            <person name="Hawkins T."/>
            <person name="Richardson P."/>
            <person name="Lucas S."/>
            <person name="Kohara Y."/>
            <person name="Levine M."/>
            <person name="Satoh N."/>
            <person name="Rokhsar D.S."/>
        </authorList>
    </citation>
    <scope>NUCLEOTIDE SEQUENCE [LARGE SCALE GENOMIC DNA]</scope>
</reference>
<dbReference type="Proteomes" id="UP000008144">
    <property type="component" value="Chromosome 4"/>
</dbReference>
<reference evidence="2" key="3">
    <citation type="submission" date="2025-08" db="UniProtKB">
        <authorList>
            <consortium name="Ensembl"/>
        </authorList>
    </citation>
    <scope>IDENTIFICATION</scope>
</reference>
<name>F7B0Y3_CIOIN</name>
<dbReference type="Ensembl" id="ENSCINT00000025035.2">
    <property type="protein sequence ID" value="ENSCINP00000024789.2"/>
    <property type="gene ID" value="ENSCING00000013524.2"/>
</dbReference>
<reference evidence="2" key="2">
    <citation type="journal article" date="2008" name="Genome Biol.">
        <title>Improved genome assembly and evidence-based global gene model set for the chordate Ciona intestinalis: new insight into intron and operon populations.</title>
        <authorList>
            <person name="Satou Y."/>
            <person name="Mineta K."/>
            <person name="Ogasawara M."/>
            <person name="Sasakura Y."/>
            <person name="Shoguchi E."/>
            <person name="Ueno K."/>
            <person name="Yamada L."/>
            <person name="Matsumoto J."/>
            <person name="Wasserscheid J."/>
            <person name="Dewar K."/>
            <person name="Wiley G.B."/>
            <person name="Macmil S.L."/>
            <person name="Roe B.A."/>
            <person name="Zeller R.W."/>
            <person name="Hastings K.E."/>
            <person name="Lemaire P."/>
            <person name="Lindquist E."/>
            <person name="Endo T."/>
            <person name="Hotta K."/>
            <person name="Inaba K."/>
        </authorList>
    </citation>
    <scope>NUCLEOTIDE SEQUENCE [LARGE SCALE GENOMIC DNA]</scope>
    <source>
        <strain evidence="2">wild type</strain>
    </source>
</reference>
<dbReference type="HOGENOM" id="CLU_1800756_0_0_1"/>
<evidence type="ECO:0000313" key="2">
    <source>
        <dbReference type="Ensembl" id="ENSCINP00000024789.2"/>
    </source>
</evidence>
<keyword evidence="1" id="KW-1133">Transmembrane helix</keyword>
<sequence>MSVSNAASTTVRVDEIEEVVLVQIIFYSFAGASTAFSSVSPFPESWSVSRCFPVSFSVCGVCPLDSLFSSSAASSSILPSSFNSSLFPLQHCGANESFIFLPDFFSLGSSLSSGFSSSVSLFYLLFLLPLQLASLQLLSVSVSL</sequence>
<keyword evidence="1" id="KW-0472">Membrane</keyword>
<dbReference type="InParanoid" id="F7B0Y3"/>
<reference evidence="2" key="4">
    <citation type="submission" date="2025-09" db="UniProtKB">
        <authorList>
            <consortium name="Ensembl"/>
        </authorList>
    </citation>
    <scope>IDENTIFICATION</scope>
</reference>
<dbReference type="AlphaFoldDB" id="F7B0Y3"/>
<feature type="transmembrane region" description="Helical" evidence="1">
    <location>
        <begin position="121"/>
        <end position="142"/>
    </location>
</feature>
<accession>F7B0Y3</accession>
<evidence type="ECO:0000256" key="1">
    <source>
        <dbReference type="SAM" id="Phobius"/>
    </source>
</evidence>
<keyword evidence="1" id="KW-0812">Transmembrane</keyword>
<dbReference type="EMBL" id="EAAA01001986">
    <property type="status" value="NOT_ANNOTATED_CDS"/>
    <property type="molecule type" value="Genomic_DNA"/>
</dbReference>
<proteinExistence type="predicted"/>
<protein>
    <submittedName>
        <fullName evidence="2">Uncharacterized protein</fullName>
    </submittedName>
</protein>
<evidence type="ECO:0000313" key="3">
    <source>
        <dbReference type="Proteomes" id="UP000008144"/>
    </source>
</evidence>
<keyword evidence="3" id="KW-1185">Reference proteome</keyword>
<organism evidence="2 3">
    <name type="scientific">Ciona intestinalis</name>
    <name type="common">Transparent sea squirt</name>
    <name type="synonym">Ascidia intestinalis</name>
    <dbReference type="NCBI Taxonomy" id="7719"/>
    <lineage>
        <taxon>Eukaryota</taxon>
        <taxon>Metazoa</taxon>
        <taxon>Chordata</taxon>
        <taxon>Tunicata</taxon>
        <taxon>Ascidiacea</taxon>
        <taxon>Phlebobranchia</taxon>
        <taxon>Cionidae</taxon>
        <taxon>Ciona</taxon>
    </lineage>
</organism>